<dbReference type="OrthoDB" id="4611853at2"/>
<feature type="domain" description="Glycosyl transferase family 1" evidence="1">
    <location>
        <begin position="216"/>
        <end position="366"/>
    </location>
</feature>
<dbReference type="Gene3D" id="3.40.50.2000">
    <property type="entry name" value="Glycogen Phosphorylase B"/>
    <property type="match status" value="2"/>
</dbReference>
<accession>A0A1V8M676</accession>
<protein>
    <submittedName>
        <fullName evidence="2">Colanic acid biosynthesis glycosyltransferase WcaL</fullName>
    </submittedName>
</protein>
<keyword evidence="2" id="KW-0808">Transferase</keyword>
<sequence length="403" mass="45207">MKVAYFTNQYPKVSHSFIRREILALEQLGYEIERFALRSDAAELVDRLDQDEFTKTAYILSEPKVALIFSGLTVFLRQPVKFIKTLLLVVKMGFRSDRGVLKHIAYLLEACVLLKWQKQKQIQHIHAHFGTNSTAVVMFAYLLGGAGYSFTVHGPEEFDKPEFIALSEKIKHSRFVVAISSFGRSQLFRWIPAEQWPKVKIVRCGLGADFLGVNEERVPNTSHQLICVGRLCEQKGQLLLLESMRTLKQEGIECQLVLAGDGPMRPEVERRITEYELQDRVKITGWISSEQVKSLLIESRGLVLPSFAEGLPVVIMEALALSRPVISTYIAGIPELVINGKNGWLVSAGDSDALTKAMRDLLSTEEAMLLSMGRGGYEAVNTQHNIDTEAAILARHFAEALSE</sequence>
<evidence type="ECO:0000313" key="2">
    <source>
        <dbReference type="EMBL" id="OQK17042.1"/>
    </source>
</evidence>
<gene>
    <name evidence="2" type="ORF">AU255_03855</name>
</gene>
<dbReference type="RefSeq" id="WP_080521658.1">
    <property type="nucleotide sequence ID" value="NZ_LPUF01000001.1"/>
</dbReference>
<proteinExistence type="predicted"/>
<dbReference type="SUPFAM" id="SSF53756">
    <property type="entry name" value="UDP-Glycosyltransferase/glycogen phosphorylase"/>
    <property type="match status" value="1"/>
</dbReference>
<dbReference type="Pfam" id="PF00534">
    <property type="entry name" value="Glycos_transf_1"/>
    <property type="match status" value="1"/>
</dbReference>
<dbReference type="PANTHER" id="PTHR45947:SF15">
    <property type="entry name" value="TEICHURONIC ACID BIOSYNTHESIS GLYCOSYLTRANSFERASE TUAC-RELATED"/>
    <property type="match status" value="1"/>
</dbReference>
<dbReference type="EMBL" id="LPUF01000001">
    <property type="protein sequence ID" value="OQK17042.1"/>
    <property type="molecule type" value="Genomic_DNA"/>
</dbReference>
<organism evidence="2 3">
    <name type="scientific">Methyloprofundus sedimenti</name>
    <dbReference type="NCBI Taxonomy" id="1420851"/>
    <lineage>
        <taxon>Bacteria</taxon>
        <taxon>Pseudomonadati</taxon>
        <taxon>Pseudomonadota</taxon>
        <taxon>Gammaproteobacteria</taxon>
        <taxon>Methylococcales</taxon>
        <taxon>Methylococcaceae</taxon>
        <taxon>Methyloprofundus</taxon>
    </lineage>
</organism>
<reference evidence="2 3" key="1">
    <citation type="submission" date="2015-12" db="EMBL/GenBank/DDBJ databases">
        <authorList>
            <person name="Shamseldin A."/>
            <person name="Moawad H."/>
            <person name="Abd El-Rahim W.M."/>
            <person name="Sadowsky M.J."/>
        </authorList>
    </citation>
    <scope>NUCLEOTIDE SEQUENCE [LARGE SCALE GENOMIC DNA]</scope>
    <source>
        <strain evidence="2 3">WF1</strain>
    </source>
</reference>
<dbReference type="Proteomes" id="UP000191980">
    <property type="component" value="Unassembled WGS sequence"/>
</dbReference>
<dbReference type="STRING" id="1420851.AU255_03855"/>
<dbReference type="AlphaFoldDB" id="A0A1V8M676"/>
<name>A0A1V8M676_9GAMM</name>
<dbReference type="InterPro" id="IPR050194">
    <property type="entry name" value="Glycosyltransferase_grp1"/>
</dbReference>
<keyword evidence="3" id="KW-1185">Reference proteome</keyword>
<comment type="caution">
    <text evidence="2">The sequence shown here is derived from an EMBL/GenBank/DDBJ whole genome shotgun (WGS) entry which is preliminary data.</text>
</comment>
<evidence type="ECO:0000313" key="3">
    <source>
        <dbReference type="Proteomes" id="UP000191980"/>
    </source>
</evidence>
<dbReference type="PANTHER" id="PTHR45947">
    <property type="entry name" value="SULFOQUINOVOSYL TRANSFERASE SQD2"/>
    <property type="match status" value="1"/>
</dbReference>
<dbReference type="InterPro" id="IPR001296">
    <property type="entry name" value="Glyco_trans_1"/>
</dbReference>
<evidence type="ECO:0000259" key="1">
    <source>
        <dbReference type="Pfam" id="PF00534"/>
    </source>
</evidence>
<dbReference type="GO" id="GO:0016757">
    <property type="term" value="F:glycosyltransferase activity"/>
    <property type="evidence" value="ECO:0007669"/>
    <property type="project" value="InterPro"/>
</dbReference>